<feature type="region of interest" description="Disordered" evidence="10">
    <location>
        <begin position="607"/>
        <end position="635"/>
    </location>
</feature>
<dbReference type="InterPro" id="IPR046893">
    <property type="entry name" value="MSSS"/>
</dbReference>
<dbReference type="InterPro" id="IPR000432">
    <property type="entry name" value="DNA_mismatch_repair_MutS_C"/>
</dbReference>
<dbReference type="EMBL" id="SLWB01000001">
    <property type="protein sequence ID" value="TCN72881.1"/>
    <property type="molecule type" value="Genomic_DNA"/>
</dbReference>
<dbReference type="GO" id="GO:0030983">
    <property type="term" value="F:mismatched DNA binding"/>
    <property type="evidence" value="ECO:0007669"/>
    <property type="project" value="InterPro"/>
</dbReference>
<keyword evidence="4 9" id="KW-0255">Endonuclease</keyword>
<keyword evidence="6 9" id="KW-0067">ATP-binding</keyword>
<keyword evidence="3 9" id="KW-0547">Nucleotide-binding</keyword>
<gene>
    <name evidence="9" type="primary">mutS2</name>
    <name evidence="9" type="synonym">rqcU</name>
    <name evidence="12" type="ORF">CLV25_10199</name>
</gene>
<dbReference type="SMART" id="SM00534">
    <property type="entry name" value="MUTSac"/>
    <property type="match status" value="1"/>
</dbReference>
<dbReference type="PROSITE" id="PS50828">
    <property type="entry name" value="SMR"/>
    <property type="match status" value="1"/>
</dbReference>
<dbReference type="SMART" id="SM00463">
    <property type="entry name" value="SMR"/>
    <property type="match status" value="1"/>
</dbReference>
<dbReference type="SUPFAM" id="SSF48334">
    <property type="entry name" value="DNA repair protein MutS, domain III"/>
    <property type="match status" value="1"/>
</dbReference>
<evidence type="ECO:0000256" key="4">
    <source>
        <dbReference type="ARBA" id="ARBA00022759"/>
    </source>
</evidence>
<keyword evidence="5 9" id="KW-0378">Hydrolase</keyword>
<reference evidence="12 13" key="1">
    <citation type="submission" date="2019-03" db="EMBL/GenBank/DDBJ databases">
        <title>Genomic Encyclopedia of Archaeal and Bacterial Type Strains, Phase II (KMG-II): from individual species to whole genera.</title>
        <authorList>
            <person name="Goeker M."/>
        </authorList>
    </citation>
    <scope>NUCLEOTIDE SEQUENCE [LARGE SCALE GENOMIC DNA]</scope>
    <source>
        <strain evidence="12 13">RL-C</strain>
    </source>
</reference>
<evidence type="ECO:0000256" key="9">
    <source>
        <dbReference type="HAMAP-Rule" id="MF_00092"/>
    </source>
</evidence>
<dbReference type="GO" id="GO:0004519">
    <property type="term" value="F:endonuclease activity"/>
    <property type="evidence" value="ECO:0007669"/>
    <property type="project" value="UniProtKB-UniRule"/>
</dbReference>
<evidence type="ECO:0000256" key="5">
    <source>
        <dbReference type="ARBA" id="ARBA00022801"/>
    </source>
</evidence>
<dbReference type="GO" id="GO:0006298">
    <property type="term" value="P:mismatch repair"/>
    <property type="evidence" value="ECO:0007669"/>
    <property type="project" value="InterPro"/>
</dbReference>
<dbReference type="InterPro" id="IPR045076">
    <property type="entry name" value="MutS"/>
</dbReference>
<dbReference type="EC" id="3.6.4.-" evidence="9"/>
<dbReference type="Gene3D" id="3.40.50.300">
    <property type="entry name" value="P-loop containing nucleotide triphosphate hydrolases"/>
    <property type="match status" value="1"/>
</dbReference>
<comment type="function">
    <text evidence="9">Endonuclease that is involved in the suppression of homologous recombination and thus may have a key role in the control of bacterial genetic diversity.</text>
</comment>
<dbReference type="InterPro" id="IPR005747">
    <property type="entry name" value="MutS2"/>
</dbReference>
<name>A0A4V2RQU9_9BACT</name>
<dbReference type="GO" id="GO:0140664">
    <property type="term" value="F:ATP-dependent DNA damage sensor activity"/>
    <property type="evidence" value="ECO:0007669"/>
    <property type="project" value="InterPro"/>
</dbReference>
<keyword evidence="13" id="KW-1185">Reference proteome</keyword>
<dbReference type="PANTHER" id="PTHR48466:SF2">
    <property type="entry name" value="OS10G0509000 PROTEIN"/>
    <property type="match status" value="1"/>
</dbReference>
<dbReference type="GO" id="GO:0045910">
    <property type="term" value="P:negative regulation of DNA recombination"/>
    <property type="evidence" value="ECO:0007669"/>
    <property type="project" value="InterPro"/>
</dbReference>
<keyword evidence="2 9" id="KW-0699">rRNA-binding</keyword>
<dbReference type="FunFam" id="3.40.50.300:FF:001531">
    <property type="entry name" value="Endonuclease MutS2"/>
    <property type="match status" value="1"/>
</dbReference>
<comment type="function">
    <text evidence="9">Acts as a ribosome collision sensor, splitting the ribosome into its 2 subunits. Detects stalled/collided 70S ribosomes which it binds and splits by an ATP-hydrolysis driven conformational change. Acts upstream of the ribosome quality control system (RQC), a ribosome-associated complex that mediates the extraction of incompletely synthesized nascent chains from stalled ribosomes and their subsequent degradation. Probably generates substrates for RQC.</text>
</comment>
<dbReference type="PANTHER" id="PTHR48466">
    <property type="entry name" value="OS10G0509000 PROTEIN-RELATED"/>
    <property type="match status" value="1"/>
</dbReference>
<dbReference type="HAMAP" id="MF_00092">
    <property type="entry name" value="MutS2"/>
    <property type="match status" value="1"/>
</dbReference>
<organism evidence="12 13">
    <name type="scientific">Acetobacteroides hydrogenigenes</name>
    <dbReference type="NCBI Taxonomy" id="979970"/>
    <lineage>
        <taxon>Bacteria</taxon>
        <taxon>Pseudomonadati</taxon>
        <taxon>Bacteroidota</taxon>
        <taxon>Bacteroidia</taxon>
        <taxon>Bacteroidales</taxon>
        <taxon>Rikenellaceae</taxon>
        <taxon>Acetobacteroides</taxon>
    </lineage>
</organism>
<dbReference type="PIRSF" id="PIRSF005814">
    <property type="entry name" value="MutS_YshD"/>
    <property type="match status" value="1"/>
</dbReference>
<dbReference type="Proteomes" id="UP000294830">
    <property type="component" value="Unassembled WGS sequence"/>
</dbReference>
<dbReference type="OrthoDB" id="9808166at2"/>
<evidence type="ECO:0000256" key="6">
    <source>
        <dbReference type="ARBA" id="ARBA00022840"/>
    </source>
</evidence>
<feature type="binding site" evidence="9">
    <location>
        <begin position="343"/>
        <end position="350"/>
    </location>
    <ligand>
        <name>ATP</name>
        <dbReference type="ChEBI" id="CHEBI:30616"/>
    </ligand>
</feature>
<comment type="caution">
    <text evidence="12">The sequence shown here is derived from an EMBL/GenBank/DDBJ whole genome shotgun (WGS) entry which is preliminary data.</text>
</comment>
<dbReference type="SMART" id="SM00533">
    <property type="entry name" value="MUTSd"/>
    <property type="match status" value="1"/>
</dbReference>
<dbReference type="Pfam" id="PF20297">
    <property type="entry name" value="MSSS"/>
    <property type="match status" value="1"/>
</dbReference>
<keyword evidence="8 9" id="KW-0238">DNA-binding</keyword>
<evidence type="ECO:0000313" key="13">
    <source>
        <dbReference type="Proteomes" id="UP000294830"/>
    </source>
</evidence>
<dbReference type="SUPFAM" id="SSF52540">
    <property type="entry name" value="P-loop containing nucleoside triphosphate hydrolases"/>
    <property type="match status" value="1"/>
</dbReference>
<accession>A0A4V2RQU9</accession>
<evidence type="ECO:0000256" key="8">
    <source>
        <dbReference type="ARBA" id="ARBA00023125"/>
    </source>
</evidence>
<feature type="compositionally biased region" description="Basic and acidic residues" evidence="10">
    <location>
        <begin position="607"/>
        <end position="628"/>
    </location>
</feature>
<keyword evidence="7 9" id="KW-0694">RNA-binding</keyword>
<dbReference type="AlphaFoldDB" id="A0A4V2RQU9"/>
<dbReference type="RefSeq" id="WP_131837669.1">
    <property type="nucleotide sequence ID" value="NZ_SLWB01000001.1"/>
</dbReference>
<protein>
    <recommendedName>
        <fullName evidence="9">Endonuclease MutS2</fullName>
        <ecNumber evidence="9">3.1.-.-</ecNumber>
    </recommendedName>
    <alternativeName>
        <fullName evidence="9">Ribosome-associated protein quality control-upstream factor</fullName>
        <shortName evidence="9">RQC-upstream factor</shortName>
        <shortName evidence="9">RqcU</shortName>
        <ecNumber evidence="9">3.6.4.-</ecNumber>
    </alternativeName>
</protein>
<evidence type="ECO:0000259" key="11">
    <source>
        <dbReference type="PROSITE" id="PS50828"/>
    </source>
</evidence>
<dbReference type="InterPro" id="IPR027417">
    <property type="entry name" value="P-loop_NTPase"/>
</dbReference>
<proteinExistence type="inferred from homology"/>
<evidence type="ECO:0000256" key="1">
    <source>
        <dbReference type="ARBA" id="ARBA00022722"/>
    </source>
</evidence>
<dbReference type="InterPro" id="IPR036063">
    <property type="entry name" value="Smr_dom_sf"/>
</dbReference>
<dbReference type="PROSITE" id="PS00486">
    <property type="entry name" value="DNA_MISMATCH_REPAIR_2"/>
    <property type="match status" value="1"/>
</dbReference>
<keyword evidence="1 9" id="KW-0540">Nuclease</keyword>
<dbReference type="InterPro" id="IPR007696">
    <property type="entry name" value="DNA_mismatch_repair_MutS_core"/>
</dbReference>
<dbReference type="InterPro" id="IPR002625">
    <property type="entry name" value="Smr_dom"/>
</dbReference>
<dbReference type="GO" id="GO:0005524">
    <property type="term" value="F:ATP binding"/>
    <property type="evidence" value="ECO:0007669"/>
    <property type="project" value="UniProtKB-UniRule"/>
</dbReference>
<comment type="subunit">
    <text evidence="9">Homodimer. Binds to stalled ribosomes, contacting rRNA.</text>
</comment>
<evidence type="ECO:0000256" key="2">
    <source>
        <dbReference type="ARBA" id="ARBA00022730"/>
    </source>
</evidence>
<dbReference type="Pfam" id="PF00488">
    <property type="entry name" value="MutS_V"/>
    <property type="match status" value="1"/>
</dbReference>
<dbReference type="FunFam" id="3.30.1370.110:FF:000004">
    <property type="entry name" value="Endonuclease MutS2"/>
    <property type="match status" value="1"/>
</dbReference>
<dbReference type="SUPFAM" id="SSF160443">
    <property type="entry name" value="SMR domain-like"/>
    <property type="match status" value="1"/>
</dbReference>
<comment type="similarity">
    <text evidence="9">Belongs to the DNA mismatch repair MutS family. MutS2 subfamily.</text>
</comment>
<dbReference type="GO" id="GO:0016887">
    <property type="term" value="F:ATP hydrolysis activity"/>
    <property type="evidence" value="ECO:0007669"/>
    <property type="project" value="InterPro"/>
</dbReference>
<dbReference type="EC" id="3.1.-.-" evidence="9"/>
<evidence type="ECO:0000256" key="3">
    <source>
        <dbReference type="ARBA" id="ARBA00022741"/>
    </source>
</evidence>
<dbReference type="GO" id="GO:0072344">
    <property type="term" value="P:rescue of stalled ribosome"/>
    <property type="evidence" value="ECO:0007669"/>
    <property type="project" value="UniProtKB-UniRule"/>
</dbReference>
<dbReference type="GO" id="GO:0043023">
    <property type="term" value="F:ribosomal large subunit binding"/>
    <property type="evidence" value="ECO:0007669"/>
    <property type="project" value="UniProtKB-UniRule"/>
</dbReference>
<feature type="domain" description="Smr" evidence="11">
    <location>
        <begin position="747"/>
        <end position="822"/>
    </location>
</feature>
<dbReference type="GO" id="GO:0019843">
    <property type="term" value="F:rRNA binding"/>
    <property type="evidence" value="ECO:0007669"/>
    <property type="project" value="UniProtKB-UniRule"/>
</dbReference>
<dbReference type="InterPro" id="IPR036187">
    <property type="entry name" value="DNA_mismatch_repair_MutS_sf"/>
</dbReference>
<evidence type="ECO:0000256" key="10">
    <source>
        <dbReference type="SAM" id="MobiDB-lite"/>
    </source>
</evidence>
<evidence type="ECO:0000313" key="12">
    <source>
        <dbReference type="EMBL" id="TCN72881.1"/>
    </source>
</evidence>
<dbReference type="NCBIfam" id="TIGR01069">
    <property type="entry name" value="mutS2"/>
    <property type="match status" value="1"/>
</dbReference>
<dbReference type="Gene3D" id="3.30.1370.110">
    <property type="match status" value="1"/>
</dbReference>
<sequence>MIYPNTFEEKVGFDRIRQLTERYCATELAKEKLHVVKLSTNYEWITREICLVEELRQILMMEEGFPQTGYVNVDNLLKKLAVIGTFLDPNEMVLLRSALDVVNSILSFLRRVDAEKYPYFVRMSEGISAFPSVVAGIDGIIDRFGKVKDNASPRLLEIRREISAKESQISRRMAAILKSAQASGVVDEDVQISIREGRPVIPVSAANKRKIKGFVHDESATGKTFYIEPIEVVELNNEIKELYYDERREIVVILTTFADGLRPMLPDLLGAIDYMATVDFVKAKAKVALDIDAVKPILVDYPHLSWRNAKHPILMLTLKKEGKQVVPLNIELNKDTHLLLISGPNAGGKSVCLTTVGLLQYMVQSGFLVPLSEISEMGIFESLLIDIGDEQSLENDLSTYSSHLLNMKMFLRSISPKSIILIDEFGSGTEPTVGGAIAEALLGQFLERKTFGVITTHFSNLKYFASNAKGIVNGAMMFDVTNIQPLFKLEMGKPGSSFAFEIARKIGLPESVLASASEKVGDEYVSMEKQLRQIARDKNYWEGKRDKIKRNEKRLDELVAKFEKDLLEIKDLRKDVVEKAKVEAKTILSEANKSIERTIREIKESNAEREKTRLARQQFEKEKERIESESEDEDTRIARKMEQLRQRQERKSEKVEKEIKVPTAKAQKPFEVGDKVRLRGQDAVGEITQISGKNATVAFGNIYTSVKVEKLDRASNAEYQQKIREDRTVSSTVVEMSTRRNNFKSNVDLRGMRADEALEMVRDLVDEAIMLSISDLRILHGKGNGILKQLIRDYLKTVDLVKSFSDEREELGGAGITIVKLDV</sequence>
<evidence type="ECO:0000256" key="7">
    <source>
        <dbReference type="ARBA" id="ARBA00022884"/>
    </source>
</evidence>
<dbReference type="Pfam" id="PF01713">
    <property type="entry name" value="Smr"/>
    <property type="match status" value="1"/>
</dbReference>